<evidence type="ECO:0000256" key="8">
    <source>
        <dbReference type="ARBA" id="ARBA00022801"/>
    </source>
</evidence>
<evidence type="ECO:0000256" key="6">
    <source>
        <dbReference type="ARBA" id="ARBA00022556"/>
    </source>
</evidence>
<dbReference type="EC" id="3.5.1.108" evidence="4 12"/>
<organism evidence="13 14">
    <name type="scientific">Methylobacterium phyllostachyos</name>
    <dbReference type="NCBI Taxonomy" id="582672"/>
    <lineage>
        <taxon>Bacteria</taxon>
        <taxon>Pseudomonadati</taxon>
        <taxon>Pseudomonadota</taxon>
        <taxon>Alphaproteobacteria</taxon>
        <taxon>Hyphomicrobiales</taxon>
        <taxon>Methylobacteriaceae</taxon>
        <taxon>Methylobacterium</taxon>
    </lineage>
</organism>
<dbReference type="UniPathway" id="UPA00359">
    <property type="reaction ID" value="UER00478"/>
</dbReference>
<dbReference type="GO" id="GO:0016020">
    <property type="term" value="C:membrane"/>
    <property type="evidence" value="ECO:0007669"/>
    <property type="project" value="GOC"/>
</dbReference>
<dbReference type="InterPro" id="IPR020568">
    <property type="entry name" value="Ribosomal_Su5_D2-typ_SF"/>
</dbReference>
<keyword evidence="14" id="KW-1185">Reference proteome</keyword>
<comment type="pathway">
    <text evidence="3 12">Glycolipid biosynthesis; lipid IV(A) biosynthesis; lipid IV(A) from (3R)-3-hydroxytetradecanoyl-[acyl-carrier-protein] and UDP-N-acetyl-alpha-D-glucosamine: step 2/6.</text>
</comment>
<dbReference type="GO" id="GO:0046872">
    <property type="term" value="F:metal ion binding"/>
    <property type="evidence" value="ECO:0007669"/>
    <property type="project" value="UniProtKB-KW"/>
</dbReference>
<dbReference type="PANTHER" id="PTHR33694">
    <property type="entry name" value="UDP-3-O-ACYL-N-ACETYLGLUCOSAMINE DEACETYLASE 1, MITOCHONDRIAL-RELATED"/>
    <property type="match status" value="1"/>
</dbReference>
<evidence type="ECO:0000256" key="1">
    <source>
        <dbReference type="ARBA" id="ARBA00001947"/>
    </source>
</evidence>
<evidence type="ECO:0000313" key="14">
    <source>
        <dbReference type="Proteomes" id="UP000198704"/>
    </source>
</evidence>
<dbReference type="InterPro" id="IPR015870">
    <property type="entry name" value="UDP-acyl_N-AcGlcN_deAcase_N"/>
</dbReference>
<dbReference type="GO" id="GO:0009245">
    <property type="term" value="P:lipid A biosynthetic process"/>
    <property type="evidence" value="ECO:0007669"/>
    <property type="project" value="UniProtKB-UniRule"/>
</dbReference>
<dbReference type="RefSeq" id="WP_244507548.1">
    <property type="nucleotide sequence ID" value="NZ_FNHS01000006.1"/>
</dbReference>
<evidence type="ECO:0000256" key="3">
    <source>
        <dbReference type="ARBA" id="ARBA00005002"/>
    </source>
</evidence>
<evidence type="ECO:0000256" key="11">
    <source>
        <dbReference type="ARBA" id="ARBA00024535"/>
    </source>
</evidence>
<dbReference type="InterPro" id="IPR004463">
    <property type="entry name" value="UDP-acyl_GlcNac_deAcase"/>
</dbReference>
<comment type="catalytic activity">
    <reaction evidence="11 12">
        <text>a UDP-3-O-[(3R)-3-hydroxyacyl]-N-acetyl-alpha-D-glucosamine + H2O = a UDP-3-O-[(3R)-3-hydroxyacyl]-alpha-D-glucosamine + acetate</text>
        <dbReference type="Rhea" id="RHEA:67816"/>
        <dbReference type="ChEBI" id="CHEBI:15377"/>
        <dbReference type="ChEBI" id="CHEBI:30089"/>
        <dbReference type="ChEBI" id="CHEBI:137740"/>
        <dbReference type="ChEBI" id="CHEBI:173225"/>
        <dbReference type="EC" id="3.5.1.108"/>
    </reaction>
</comment>
<evidence type="ECO:0000256" key="9">
    <source>
        <dbReference type="ARBA" id="ARBA00022833"/>
    </source>
</evidence>
<keyword evidence="9 12" id="KW-0862">Zinc</keyword>
<dbReference type="Proteomes" id="UP000198704">
    <property type="component" value="Unassembled WGS sequence"/>
</dbReference>
<evidence type="ECO:0000256" key="7">
    <source>
        <dbReference type="ARBA" id="ARBA00022723"/>
    </source>
</evidence>
<evidence type="ECO:0000256" key="2">
    <source>
        <dbReference type="ARBA" id="ARBA00002923"/>
    </source>
</evidence>
<evidence type="ECO:0000256" key="4">
    <source>
        <dbReference type="ARBA" id="ARBA00012745"/>
    </source>
</evidence>
<dbReference type="PANTHER" id="PTHR33694:SF1">
    <property type="entry name" value="UDP-3-O-ACYL-N-ACETYLGLUCOSAMINE DEACETYLASE 1, MITOCHONDRIAL-RELATED"/>
    <property type="match status" value="1"/>
</dbReference>
<dbReference type="AlphaFoldDB" id="A0A1G9Z9Q0"/>
<protein>
    <recommendedName>
        <fullName evidence="4 12">UDP-3-O-acyl-N-acetylglucosamine deacetylase</fullName>
        <shortName evidence="12">UDP-3-O-acyl-GlcNAc deacetylase</shortName>
        <ecNumber evidence="4 12">3.5.1.108</ecNumber>
    </recommendedName>
    <alternativeName>
        <fullName evidence="12">UDP-3-O-[R-3-hydroxymyristoyl]-N-acetylglucosamine deacetylase</fullName>
    </alternativeName>
</protein>
<dbReference type="STRING" id="582672.SAMN05216360_106179"/>
<dbReference type="Gene3D" id="3.30.230.20">
    <property type="entry name" value="lpxc deacetylase, domain 1"/>
    <property type="match status" value="1"/>
</dbReference>
<dbReference type="Gene3D" id="3.30.1700.10">
    <property type="entry name" value="lpxc deacetylase, domain 2"/>
    <property type="match status" value="1"/>
</dbReference>
<keyword evidence="7 12" id="KW-0479">Metal-binding</keyword>
<name>A0A1G9Z9Q0_9HYPH</name>
<comment type="cofactor">
    <cofactor evidence="1 12">
        <name>Zn(2+)</name>
        <dbReference type="ChEBI" id="CHEBI:29105"/>
    </cofactor>
</comment>
<gene>
    <name evidence="12" type="primary">lpxC</name>
    <name evidence="13" type="ORF">SAMN05216360_106179</name>
</gene>
<feature type="binding site" evidence="12">
    <location>
        <position position="107"/>
    </location>
    <ligand>
        <name>Zn(2+)</name>
        <dbReference type="ChEBI" id="CHEBI:29105"/>
    </ligand>
</feature>
<dbReference type="EMBL" id="FNHS01000006">
    <property type="protein sequence ID" value="SDN18054.1"/>
    <property type="molecule type" value="Genomic_DNA"/>
</dbReference>
<evidence type="ECO:0000256" key="10">
    <source>
        <dbReference type="ARBA" id="ARBA00023098"/>
    </source>
</evidence>
<comment type="similarity">
    <text evidence="12">Belongs to the LpxC family.</text>
</comment>
<comment type="function">
    <text evidence="2 12">Catalyzes the hydrolysis of UDP-3-O-myristoyl-N-acetylglucosamine to form UDP-3-O-myristoylglucosamine and acetate, the committed step in lipid A biosynthesis.</text>
</comment>
<dbReference type="GO" id="GO:0103117">
    <property type="term" value="F:UDP-3-O-acyl-N-acetylglucosamine deacetylase activity"/>
    <property type="evidence" value="ECO:0007669"/>
    <property type="project" value="UniProtKB-UniRule"/>
</dbReference>
<feature type="binding site" evidence="12">
    <location>
        <position position="270"/>
    </location>
    <ligand>
        <name>Zn(2+)</name>
        <dbReference type="ChEBI" id="CHEBI:29105"/>
    </ligand>
</feature>
<dbReference type="SUPFAM" id="SSF54211">
    <property type="entry name" value="Ribosomal protein S5 domain 2-like"/>
    <property type="match status" value="2"/>
</dbReference>
<evidence type="ECO:0000313" key="13">
    <source>
        <dbReference type="EMBL" id="SDN18054.1"/>
    </source>
</evidence>
<evidence type="ECO:0000256" key="5">
    <source>
        <dbReference type="ARBA" id="ARBA00022516"/>
    </source>
</evidence>
<accession>A0A1G9Z9Q0</accession>
<feature type="binding site" evidence="12">
    <location>
        <position position="266"/>
    </location>
    <ligand>
        <name>Zn(2+)</name>
        <dbReference type="ChEBI" id="CHEBI:29105"/>
    </ligand>
</feature>
<dbReference type="InterPro" id="IPR011334">
    <property type="entry name" value="UDP-acyl_GlcNac_deAcase_C"/>
</dbReference>
<sequence length="313" mass="34826">MPSLPQRAVSMHHDLSPTLFTSDRASLVLRRQATLTAPFERSGSSLHSGRHATVRVCPAPADHGIVFRRRLTDRHAVDVPALWQYRESQPLSSALRREGILVRTIEHLMASLNALRIDNVLIEIDADELPIFDGSAKPWCEAICAAGRSEQAQIRRPIRMLRPVCVTQGRRHIRIEPGMGLHVTGHIALAHFGAIDWSGYITPETFEREIAPSRSFGRYMRAMAGRAFGYVTGKDFLQGVSRRSAALLVRDRVLGGMRLPGEPVRHRVLDLIGDLYLTGHPIEGRVTAHHTGHELNHALVAALMRDTAAWELA</sequence>
<keyword evidence="10 12" id="KW-0443">Lipid metabolism</keyword>
<keyword evidence="6 12" id="KW-0441">Lipid A biosynthesis</keyword>
<dbReference type="Pfam" id="PF03331">
    <property type="entry name" value="LpxC"/>
    <property type="match status" value="1"/>
</dbReference>
<dbReference type="HAMAP" id="MF_00388">
    <property type="entry name" value="LpxC"/>
    <property type="match status" value="1"/>
</dbReference>
<reference evidence="14" key="1">
    <citation type="submission" date="2016-10" db="EMBL/GenBank/DDBJ databases">
        <authorList>
            <person name="Varghese N."/>
            <person name="Submissions S."/>
        </authorList>
    </citation>
    <scope>NUCLEOTIDE SEQUENCE [LARGE SCALE GENOMIC DNA]</scope>
    <source>
        <strain evidence="14">BL47</strain>
    </source>
</reference>
<keyword evidence="8 12" id="KW-0378">Hydrolase</keyword>
<feature type="active site" description="Proton donor" evidence="12">
    <location>
        <position position="293"/>
    </location>
</feature>
<evidence type="ECO:0000256" key="12">
    <source>
        <dbReference type="HAMAP-Rule" id="MF_00388"/>
    </source>
</evidence>
<proteinExistence type="inferred from homology"/>
<keyword evidence="5 12" id="KW-0444">Lipid biosynthesis</keyword>